<dbReference type="RefSeq" id="WP_066790280.1">
    <property type="nucleotide sequence ID" value="NZ_BJVD01000007.1"/>
</dbReference>
<evidence type="ECO:0000313" key="3">
    <source>
        <dbReference type="EMBL" id="AMX00171.1"/>
    </source>
</evidence>
<keyword evidence="4" id="KW-1185">Reference proteome</keyword>
<organism evidence="3 4">
    <name type="scientific">Rummeliibacillus stabekisii</name>
    <dbReference type="NCBI Taxonomy" id="241244"/>
    <lineage>
        <taxon>Bacteria</taxon>
        <taxon>Bacillati</taxon>
        <taxon>Bacillota</taxon>
        <taxon>Bacilli</taxon>
        <taxon>Bacillales</taxon>
        <taxon>Caryophanaceae</taxon>
        <taxon>Rummeliibacillus</taxon>
    </lineage>
</organism>
<sequence length="429" mass="47103">MRKDGVLRKLLTLGLLCFAAVLMLAACGSDSKEDIVKKTSKKWADSKGYEVKANMEIKTTGDTKKYNVDVWHTKPEFYRVAVSEEGQETSQMIIRNEEGVFVVTPSMKKTYKFQSDWPKQNSQGYLINSLAKDLASDSQATMKETKDSYIFKAKTRNTHSKMLPTQQVYINKKTLLPTKVVVLNEASEEQIKITFKKITLGVAKKAGDYDLQDFTKPSDSDEANKDKANVDEKAAEDAAKDADGEATAEENKEGNTEGKTEGTDDKAAVNEEEAAGETAQEEAAEDNASNEESTADENGEKVATSADADASGEEATNTDFETHYPVVDWNLKLTDEKSMNTTAGTRKILSFEGDKSFTIIQEKTTRAEQLYIPVFSPGDPADLGFTVGAITDNSISWEADGVSYFIASNDLSKTELVEVASSMVNGEMK</sequence>
<dbReference type="PANTHER" id="PTHR37507:SF2">
    <property type="entry name" value="SPORULATION PROTEIN YDCC"/>
    <property type="match status" value="1"/>
</dbReference>
<dbReference type="PROSITE" id="PS51257">
    <property type="entry name" value="PROKAR_LIPOPROTEIN"/>
    <property type="match status" value="1"/>
</dbReference>
<dbReference type="STRING" id="241244.ATY39_12585"/>
<feature type="signal peptide" evidence="2">
    <location>
        <begin position="1"/>
        <end position="25"/>
    </location>
</feature>
<dbReference type="InterPro" id="IPR029046">
    <property type="entry name" value="LolA/LolB/LppX"/>
</dbReference>
<accession>A0A143HF99</accession>
<gene>
    <name evidence="3" type="ORF">ATY39_12585</name>
</gene>
<dbReference type="OrthoDB" id="9785380at2"/>
<dbReference type="InterPro" id="IPR052944">
    <property type="entry name" value="Sporulation_related"/>
</dbReference>
<evidence type="ECO:0000256" key="1">
    <source>
        <dbReference type="SAM" id="MobiDB-lite"/>
    </source>
</evidence>
<dbReference type="EMBL" id="CP014806">
    <property type="protein sequence ID" value="AMX00171.1"/>
    <property type="molecule type" value="Genomic_DNA"/>
</dbReference>
<feature type="compositionally biased region" description="Basic and acidic residues" evidence="1">
    <location>
        <begin position="216"/>
        <end position="269"/>
    </location>
</feature>
<proteinExistence type="predicted"/>
<feature type="chain" id="PRO_5043523019" evidence="2">
    <location>
        <begin position="26"/>
        <end position="429"/>
    </location>
</feature>
<reference evidence="4" key="2">
    <citation type="submission" date="2016-03" db="EMBL/GenBank/DDBJ databases">
        <authorList>
            <person name="Ploux O."/>
        </authorList>
    </citation>
    <scope>NUCLEOTIDE SEQUENCE [LARGE SCALE GENOMIC DNA]</scope>
    <source>
        <strain evidence="4">PP9</strain>
    </source>
</reference>
<dbReference type="PANTHER" id="PTHR37507">
    <property type="entry name" value="SPORULATION PROTEIN YDCC"/>
    <property type="match status" value="1"/>
</dbReference>
<protein>
    <submittedName>
        <fullName evidence="3">Uncharacterized protein</fullName>
    </submittedName>
</protein>
<dbReference type="KEGG" id="rst:ATY39_12585"/>
<reference evidence="3 4" key="1">
    <citation type="journal article" date="2016" name="Genome Announc.">
        <title>Whole-Genome Sequence of Rummeliibacillus stabekisii Strain PP9 Isolated from Antarctic Soil.</title>
        <authorList>
            <person name="da Mota F.F."/>
            <person name="Vollu R.E."/>
            <person name="Jurelevicius D."/>
            <person name="Seldin L."/>
        </authorList>
    </citation>
    <scope>NUCLEOTIDE SEQUENCE [LARGE SCALE GENOMIC DNA]</scope>
    <source>
        <strain evidence="3 4">PP9</strain>
    </source>
</reference>
<dbReference type="SUPFAM" id="SSF89392">
    <property type="entry name" value="Prokaryotic lipoproteins and lipoprotein localization factors"/>
    <property type="match status" value="1"/>
</dbReference>
<name>A0A143HF99_9BACL</name>
<dbReference type="Gene3D" id="2.50.20.10">
    <property type="entry name" value="Lipoprotein localisation LolA/LolB/LppX"/>
    <property type="match status" value="1"/>
</dbReference>
<dbReference type="AlphaFoldDB" id="A0A143HF99"/>
<evidence type="ECO:0000313" key="4">
    <source>
        <dbReference type="Proteomes" id="UP000076021"/>
    </source>
</evidence>
<dbReference type="Proteomes" id="UP000076021">
    <property type="component" value="Chromosome"/>
</dbReference>
<feature type="region of interest" description="Disordered" evidence="1">
    <location>
        <begin position="210"/>
        <end position="321"/>
    </location>
</feature>
<keyword evidence="2" id="KW-0732">Signal</keyword>
<evidence type="ECO:0000256" key="2">
    <source>
        <dbReference type="SAM" id="SignalP"/>
    </source>
</evidence>
<feature type="compositionally biased region" description="Acidic residues" evidence="1">
    <location>
        <begin position="270"/>
        <end position="297"/>
    </location>
</feature>